<gene>
    <name evidence="2" type="ORF">NDU88_003483</name>
</gene>
<feature type="region of interest" description="Disordered" evidence="1">
    <location>
        <begin position="71"/>
        <end position="109"/>
    </location>
</feature>
<evidence type="ECO:0000313" key="2">
    <source>
        <dbReference type="EMBL" id="KAJ1186702.1"/>
    </source>
</evidence>
<comment type="caution">
    <text evidence="2">The sequence shown here is derived from an EMBL/GenBank/DDBJ whole genome shotgun (WGS) entry which is preliminary data.</text>
</comment>
<protein>
    <submittedName>
        <fullName evidence="2">Uncharacterized protein</fullName>
    </submittedName>
</protein>
<dbReference type="EMBL" id="JANPWB010000005">
    <property type="protein sequence ID" value="KAJ1186702.1"/>
    <property type="molecule type" value="Genomic_DNA"/>
</dbReference>
<feature type="compositionally biased region" description="Basic and acidic residues" evidence="1">
    <location>
        <begin position="91"/>
        <end position="100"/>
    </location>
</feature>
<reference evidence="2" key="1">
    <citation type="journal article" date="2022" name="bioRxiv">
        <title>Sequencing and chromosome-scale assembly of the giantPleurodeles waltlgenome.</title>
        <authorList>
            <person name="Brown T."/>
            <person name="Elewa A."/>
            <person name="Iarovenko S."/>
            <person name="Subramanian E."/>
            <person name="Araus A.J."/>
            <person name="Petzold A."/>
            <person name="Susuki M."/>
            <person name="Suzuki K.-i.T."/>
            <person name="Hayashi T."/>
            <person name="Toyoda A."/>
            <person name="Oliveira C."/>
            <person name="Osipova E."/>
            <person name="Leigh N.D."/>
            <person name="Simon A."/>
            <person name="Yun M.H."/>
        </authorList>
    </citation>
    <scope>NUCLEOTIDE SEQUENCE</scope>
    <source>
        <strain evidence="2">20211129_DDA</strain>
        <tissue evidence="2">Liver</tissue>
    </source>
</reference>
<proteinExistence type="predicted"/>
<accession>A0AAV7UCQ3</accession>
<sequence>MGRLQSVVAQTPVPTTNIVFDTLPEGPPPLMAAKLDPVLAIIEHSQVSMERHLSALATNLSFLSDDQHKLTDKATDGDKQVATLAPHHGHQPMDRPRIKGPDPPTGVQG</sequence>
<dbReference type="Proteomes" id="UP001066276">
    <property type="component" value="Chromosome 3_1"/>
</dbReference>
<dbReference type="AlphaFoldDB" id="A0AAV7UCQ3"/>
<keyword evidence="3" id="KW-1185">Reference proteome</keyword>
<name>A0AAV7UCQ3_PLEWA</name>
<organism evidence="2 3">
    <name type="scientific">Pleurodeles waltl</name>
    <name type="common">Iberian ribbed newt</name>
    <dbReference type="NCBI Taxonomy" id="8319"/>
    <lineage>
        <taxon>Eukaryota</taxon>
        <taxon>Metazoa</taxon>
        <taxon>Chordata</taxon>
        <taxon>Craniata</taxon>
        <taxon>Vertebrata</taxon>
        <taxon>Euteleostomi</taxon>
        <taxon>Amphibia</taxon>
        <taxon>Batrachia</taxon>
        <taxon>Caudata</taxon>
        <taxon>Salamandroidea</taxon>
        <taxon>Salamandridae</taxon>
        <taxon>Pleurodelinae</taxon>
        <taxon>Pleurodeles</taxon>
    </lineage>
</organism>
<evidence type="ECO:0000313" key="3">
    <source>
        <dbReference type="Proteomes" id="UP001066276"/>
    </source>
</evidence>
<evidence type="ECO:0000256" key="1">
    <source>
        <dbReference type="SAM" id="MobiDB-lite"/>
    </source>
</evidence>